<reference evidence="5" key="1">
    <citation type="journal article" date="2019" name="Int. J. Syst. Evol. Microbiol.">
        <title>The Global Catalogue of Microorganisms (GCM) 10K type strain sequencing project: providing services to taxonomists for standard genome sequencing and annotation.</title>
        <authorList>
            <consortium name="The Broad Institute Genomics Platform"/>
            <consortium name="The Broad Institute Genome Sequencing Center for Infectious Disease"/>
            <person name="Wu L."/>
            <person name="Ma J."/>
        </authorList>
    </citation>
    <scope>NUCLEOTIDE SEQUENCE [LARGE SCALE GENOMIC DNA]</scope>
    <source>
        <strain evidence="5">KCTC 52487</strain>
    </source>
</reference>
<dbReference type="PANTHER" id="PTHR43477">
    <property type="entry name" value="DIHYDROANTICAPSIN 7-DEHYDROGENASE"/>
    <property type="match status" value="1"/>
</dbReference>
<feature type="domain" description="Ketoreductase" evidence="3">
    <location>
        <begin position="1"/>
        <end position="170"/>
    </location>
</feature>
<dbReference type="CDD" id="cd05233">
    <property type="entry name" value="SDR_c"/>
    <property type="match status" value="1"/>
</dbReference>
<dbReference type="InterPro" id="IPR002347">
    <property type="entry name" value="SDR_fam"/>
</dbReference>
<organism evidence="4 5">
    <name type="scientific">Hyphobacterium vulgare</name>
    <dbReference type="NCBI Taxonomy" id="1736751"/>
    <lineage>
        <taxon>Bacteria</taxon>
        <taxon>Pseudomonadati</taxon>
        <taxon>Pseudomonadota</taxon>
        <taxon>Alphaproteobacteria</taxon>
        <taxon>Maricaulales</taxon>
        <taxon>Maricaulaceae</taxon>
        <taxon>Hyphobacterium</taxon>
    </lineage>
</organism>
<dbReference type="RefSeq" id="WP_343163634.1">
    <property type="nucleotide sequence ID" value="NZ_JBHRSV010000001.1"/>
</dbReference>
<evidence type="ECO:0000256" key="2">
    <source>
        <dbReference type="ARBA" id="ARBA00023002"/>
    </source>
</evidence>
<keyword evidence="5" id="KW-1185">Reference proteome</keyword>
<accession>A0ABV6ZTA7</accession>
<dbReference type="SUPFAM" id="SSF51735">
    <property type="entry name" value="NAD(P)-binding Rossmann-fold domains"/>
    <property type="match status" value="1"/>
</dbReference>
<evidence type="ECO:0000313" key="4">
    <source>
        <dbReference type="EMBL" id="MFC2924654.1"/>
    </source>
</evidence>
<dbReference type="Gene3D" id="3.40.50.720">
    <property type="entry name" value="NAD(P)-binding Rossmann-like Domain"/>
    <property type="match status" value="1"/>
</dbReference>
<dbReference type="EC" id="1.1.1.-" evidence="4"/>
<dbReference type="InterPro" id="IPR051122">
    <property type="entry name" value="SDR_DHRS6-like"/>
</dbReference>
<evidence type="ECO:0000313" key="5">
    <source>
        <dbReference type="Proteomes" id="UP001595379"/>
    </source>
</evidence>
<dbReference type="Proteomes" id="UP001595379">
    <property type="component" value="Unassembled WGS sequence"/>
</dbReference>
<dbReference type="EMBL" id="JBHRSV010000001">
    <property type="protein sequence ID" value="MFC2924654.1"/>
    <property type="molecule type" value="Genomic_DNA"/>
</dbReference>
<dbReference type="Pfam" id="PF13561">
    <property type="entry name" value="adh_short_C2"/>
    <property type="match status" value="1"/>
</dbReference>
<name>A0ABV6ZTA7_9PROT</name>
<comment type="similarity">
    <text evidence="1">Belongs to the short-chain dehydrogenases/reductases (SDR) family.</text>
</comment>
<keyword evidence="2 4" id="KW-0560">Oxidoreductase</keyword>
<proteinExistence type="inferred from homology"/>
<dbReference type="PRINTS" id="PR00081">
    <property type="entry name" value="GDHRDH"/>
</dbReference>
<evidence type="ECO:0000259" key="3">
    <source>
        <dbReference type="SMART" id="SM00822"/>
    </source>
</evidence>
<dbReference type="PANTHER" id="PTHR43477:SF1">
    <property type="entry name" value="DIHYDROANTICAPSIN 7-DEHYDROGENASE"/>
    <property type="match status" value="1"/>
</dbReference>
<protein>
    <submittedName>
        <fullName evidence="4">SDR family NAD(P)-dependent oxidoreductase</fullName>
        <ecNumber evidence="4">1.1.1.-</ecNumber>
    </submittedName>
</protein>
<dbReference type="InterPro" id="IPR036291">
    <property type="entry name" value="NAD(P)-bd_dom_sf"/>
</dbReference>
<dbReference type="InterPro" id="IPR057326">
    <property type="entry name" value="KR_dom"/>
</dbReference>
<sequence length="238" mass="24059">MTTLIFGATGGVGAALARRLSARGKRLHLAGRDGAKLSALASELGTQGTVCDVLDDDELAAAADAAGPDLSGLAFCVGSIDLAPLRRVERELMRKSVELNAISAAMALKAAEGVLKKNGGSAVLFSSVAVAQGFAQHAAISAAKGAVEGLVRAVAAEWAPKARINAIAPSLMKTGIAEPMTANAAVAEGIAKMHPMARLGEADDAAALADFLLSEDAGWICGEVFAVDGGRGRVRSRG</sequence>
<dbReference type="SMART" id="SM00822">
    <property type="entry name" value="PKS_KR"/>
    <property type="match status" value="1"/>
</dbReference>
<comment type="caution">
    <text evidence="4">The sequence shown here is derived from an EMBL/GenBank/DDBJ whole genome shotgun (WGS) entry which is preliminary data.</text>
</comment>
<dbReference type="GO" id="GO:0016491">
    <property type="term" value="F:oxidoreductase activity"/>
    <property type="evidence" value="ECO:0007669"/>
    <property type="project" value="UniProtKB-KW"/>
</dbReference>
<gene>
    <name evidence="4" type="ORF">ACFOOR_00880</name>
</gene>
<evidence type="ECO:0000256" key="1">
    <source>
        <dbReference type="ARBA" id="ARBA00006484"/>
    </source>
</evidence>